<sequence length="278" mass="29226">MASHRLLQAFRSSKPAFGAWLTIPSTWVARTTAAASSNITWLVIDCEHGLIPLQPGASDIVAAVAGLGSNAPSVLVRIPATGPCADGSATWQIKYVLDAGAKGIIVPMVSTAAQARSVVAAARFPPKGNRGFGNPFTHLSWGLSPLEYLQQANDNIVVLTQVETRQACENIEELCTIDGLDGFFIGPYDLSLSLGFPPPNPDPHPEVEETLLSILDAAHKAGKKCAMFCTSGRQAAQRAEQGFDMINVTSDSGALTDGVRSQFATAAGEDTPQGGFGY</sequence>
<dbReference type="EMBL" id="MU274912">
    <property type="protein sequence ID" value="KAI0088768.1"/>
    <property type="molecule type" value="Genomic_DNA"/>
</dbReference>
<comment type="caution">
    <text evidence="1">The sequence shown here is derived from an EMBL/GenBank/DDBJ whole genome shotgun (WGS) entry which is preliminary data.</text>
</comment>
<keyword evidence="2" id="KW-1185">Reference proteome</keyword>
<evidence type="ECO:0000313" key="2">
    <source>
        <dbReference type="Proteomes" id="UP001055072"/>
    </source>
</evidence>
<organism evidence="1 2">
    <name type="scientific">Irpex rosettiformis</name>
    <dbReference type="NCBI Taxonomy" id="378272"/>
    <lineage>
        <taxon>Eukaryota</taxon>
        <taxon>Fungi</taxon>
        <taxon>Dikarya</taxon>
        <taxon>Basidiomycota</taxon>
        <taxon>Agaricomycotina</taxon>
        <taxon>Agaricomycetes</taxon>
        <taxon>Polyporales</taxon>
        <taxon>Irpicaceae</taxon>
        <taxon>Irpex</taxon>
    </lineage>
</organism>
<protein>
    <submittedName>
        <fullName evidence="1">Phosphoenolpyruvate/pyruvate domain-containing protein</fullName>
    </submittedName>
</protein>
<evidence type="ECO:0000313" key="1">
    <source>
        <dbReference type="EMBL" id="KAI0088768.1"/>
    </source>
</evidence>
<gene>
    <name evidence="1" type="ORF">BDY19DRAFT_890473</name>
</gene>
<reference evidence="1" key="1">
    <citation type="journal article" date="2021" name="Environ. Microbiol.">
        <title>Gene family expansions and transcriptome signatures uncover fungal adaptations to wood decay.</title>
        <authorList>
            <person name="Hage H."/>
            <person name="Miyauchi S."/>
            <person name="Viragh M."/>
            <person name="Drula E."/>
            <person name="Min B."/>
            <person name="Chaduli D."/>
            <person name="Navarro D."/>
            <person name="Favel A."/>
            <person name="Norest M."/>
            <person name="Lesage-Meessen L."/>
            <person name="Balint B."/>
            <person name="Merenyi Z."/>
            <person name="de Eugenio L."/>
            <person name="Morin E."/>
            <person name="Martinez A.T."/>
            <person name="Baldrian P."/>
            <person name="Stursova M."/>
            <person name="Martinez M.J."/>
            <person name="Novotny C."/>
            <person name="Magnuson J.K."/>
            <person name="Spatafora J.W."/>
            <person name="Maurice S."/>
            <person name="Pangilinan J."/>
            <person name="Andreopoulos W."/>
            <person name="LaButti K."/>
            <person name="Hundley H."/>
            <person name="Na H."/>
            <person name="Kuo A."/>
            <person name="Barry K."/>
            <person name="Lipzen A."/>
            <person name="Henrissat B."/>
            <person name="Riley R."/>
            <person name="Ahrendt S."/>
            <person name="Nagy L.G."/>
            <person name="Grigoriev I.V."/>
            <person name="Martin F."/>
            <person name="Rosso M.N."/>
        </authorList>
    </citation>
    <scope>NUCLEOTIDE SEQUENCE</scope>
    <source>
        <strain evidence="1">CBS 384.51</strain>
    </source>
</reference>
<name>A0ACB8U338_9APHY</name>
<accession>A0ACB8U338</accession>
<proteinExistence type="predicted"/>
<dbReference type="Proteomes" id="UP001055072">
    <property type="component" value="Unassembled WGS sequence"/>
</dbReference>